<name>A0A066XBQ9_COLSU</name>
<dbReference type="EMBL" id="JMSE01000920">
    <property type="protein sequence ID" value="KDN66608.1"/>
    <property type="molecule type" value="Genomic_DNA"/>
</dbReference>
<evidence type="ECO:0000313" key="2">
    <source>
        <dbReference type="Proteomes" id="UP000027238"/>
    </source>
</evidence>
<comment type="caution">
    <text evidence="1">The sequence shown here is derived from an EMBL/GenBank/DDBJ whole genome shotgun (WGS) entry which is preliminary data.</text>
</comment>
<dbReference type="OMA" id="NAWGHGG"/>
<dbReference type="AlphaFoldDB" id="A0A066XBQ9"/>
<gene>
    <name evidence="1" type="ORF">CSUB01_10091</name>
</gene>
<evidence type="ECO:0000313" key="1">
    <source>
        <dbReference type="EMBL" id="KDN66608.1"/>
    </source>
</evidence>
<keyword evidence="2" id="KW-1185">Reference proteome</keyword>
<organism evidence="1 2">
    <name type="scientific">Colletotrichum sublineola</name>
    <name type="common">Sorghum anthracnose fungus</name>
    <dbReference type="NCBI Taxonomy" id="1173701"/>
    <lineage>
        <taxon>Eukaryota</taxon>
        <taxon>Fungi</taxon>
        <taxon>Dikarya</taxon>
        <taxon>Ascomycota</taxon>
        <taxon>Pezizomycotina</taxon>
        <taxon>Sordariomycetes</taxon>
        <taxon>Hypocreomycetidae</taxon>
        <taxon>Glomerellales</taxon>
        <taxon>Glomerellaceae</taxon>
        <taxon>Colletotrichum</taxon>
        <taxon>Colletotrichum graminicola species complex</taxon>
    </lineage>
</organism>
<dbReference type="OrthoDB" id="10563695at2759"/>
<reference evidence="2" key="1">
    <citation type="journal article" date="2014" name="Genome Announc.">
        <title>Draft genome sequence of Colletotrichum sublineola, a destructive pathogen of cultivated sorghum.</title>
        <authorList>
            <person name="Baroncelli R."/>
            <person name="Sanz-Martin J.M."/>
            <person name="Rech G.E."/>
            <person name="Sukno S.A."/>
            <person name="Thon M.R."/>
        </authorList>
    </citation>
    <scope>NUCLEOTIDE SEQUENCE [LARGE SCALE GENOMIC DNA]</scope>
    <source>
        <strain evidence="2">TX430BB</strain>
    </source>
</reference>
<proteinExistence type="predicted"/>
<dbReference type="HOGENOM" id="CLU_1189840_0_0_1"/>
<dbReference type="eggNOG" id="ENOG502R774">
    <property type="taxonomic scope" value="Eukaryota"/>
</dbReference>
<protein>
    <submittedName>
        <fullName evidence="1">Uncharacterized protein</fullName>
    </submittedName>
</protein>
<accession>A0A066XBQ9</accession>
<dbReference type="Proteomes" id="UP000027238">
    <property type="component" value="Unassembled WGS sequence"/>
</dbReference>
<sequence length="236" mass="23726">MSGNGNNTDNYGYGYSYGNNPYSDTNGPSARSYSPPDAMSYMAARAAANHAAYSAAFPSIYNHGVNRGPTYGDTYSPNSATAMGFGYGSRPSTTTADTYGAGRTTWNDGPYYPSGPPSVDALRGAADMAATAARRARNPNGYIPGGGGNGSGPSSGFGGGWGGPNGPVPMGMAGSGWPGTKPGTSYGPARDVKGNSVVDEYGSGNEHGNDNAWGHGGYNGNAWGHGGSGNGQGPAF</sequence>